<evidence type="ECO:0000256" key="5">
    <source>
        <dbReference type="SAM" id="Phobius"/>
    </source>
</evidence>
<dbReference type="PANTHER" id="PTHR37422">
    <property type="entry name" value="TEICHURONIC ACID BIOSYNTHESIS PROTEIN TUAE"/>
    <property type="match status" value="1"/>
</dbReference>
<gene>
    <name evidence="7" type="ORF">C7G83_18285</name>
</gene>
<dbReference type="Proteomes" id="UP000240212">
    <property type="component" value="Unassembled WGS sequence"/>
</dbReference>
<feature type="transmembrane region" description="Helical" evidence="5">
    <location>
        <begin position="97"/>
        <end position="116"/>
    </location>
</feature>
<evidence type="ECO:0000259" key="6">
    <source>
        <dbReference type="Pfam" id="PF04932"/>
    </source>
</evidence>
<evidence type="ECO:0000256" key="3">
    <source>
        <dbReference type="ARBA" id="ARBA00022989"/>
    </source>
</evidence>
<proteinExistence type="predicted"/>
<dbReference type="EMBL" id="PYEP01000009">
    <property type="protein sequence ID" value="PSN06167.1"/>
    <property type="molecule type" value="Genomic_DNA"/>
</dbReference>
<protein>
    <submittedName>
        <fullName evidence="7">O-antigen ligase RfaL</fullName>
    </submittedName>
</protein>
<feature type="transmembrane region" description="Helical" evidence="5">
    <location>
        <begin position="188"/>
        <end position="204"/>
    </location>
</feature>
<keyword evidence="4 5" id="KW-0472">Membrane</keyword>
<evidence type="ECO:0000256" key="1">
    <source>
        <dbReference type="ARBA" id="ARBA00004141"/>
    </source>
</evidence>
<dbReference type="Pfam" id="PF04932">
    <property type="entry name" value="Wzy_C"/>
    <property type="match status" value="1"/>
</dbReference>
<evidence type="ECO:0000256" key="2">
    <source>
        <dbReference type="ARBA" id="ARBA00022692"/>
    </source>
</evidence>
<comment type="subcellular location">
    <subcellularLocation>
        <location evidence="1">Membrane</location>
        <topology evidence="1">Multi-pass membrane protein</topology>
    </subcellularLocation>
</comment>
<feature type="transmembrane region" description="Helical" evidence="5">
    <location>
        <begin position="17"/>
        <end position="32"/>
    </location>
</feature>
<feature type="transmembrane region" description="Helical" evidence="5">
    <location>
        <begin position="38"/>
        <end position="55"/>
    </location>
</feature>
<reference evidence="7 8" key="1">
    <citation type="submission" date="2018-03" db="EMBL/GenBank/DDBJ databases">
        <title>Draft genome sequence of the first documented clinical Siccibacter turicensis isolate in Austria.</title>
        <authorList>
            <person name="Lepuschitz S."/>
            <person name="Pekard-Amenitsch S."/>
            <person name="Haunold R."/>
            <person name="Schill S."/>
            <person name="Mach R."/>
            <person name="Allerberger F."/>
            <person name="Ruppitsch W."/>
            <person name="Forsythe S.J."/>
        </authorList>
    </citation>
    <scope>NUCLEOTIDE SEQUENCE [LARGE SCALE GENOMIC DNA]</scope>
    <source>
        <strain evidence="7 8">6100069499-17</strain>
    </source>
</reference>
<evidence type="ECO:0000313" key="8">
    <source>
        <dbReference type="Proteomes" id="UP000240212"/>
    </source>
</evidence>
<keyword evidence="8" id="KW-1185">Reference proteome</keyword>
<keyword evidence="3 5" id="KW-1133">Transmembrane helix</keyword>
<keyword evidence="7" id="KW-0436">Ligase</keyword>
<comment type="caution">
    <text evidence="7">The sequence shown here is derived from an EMBL/GenBank/DDBJ whole genome shotgun (WGS) entry which is preliminary data.</text>
</comment>
<sequence>MVLTQWSQHREQNWQSLWNRGLVSLYIILYFLEGVTRYKHIVAALLYLTAITYIVKYRSHILRLFKNNLTAALLTFLAAIIYSIFISIDPLYSLDKAANAVFEKLVVIALIIPVVLHNESRDDVAKTFIYALIAAIIPLAIADLWQYIEEYQRGILPFSQFSHKYKSDALIFMTPALLYLWTLKRCRTMLIFLALGLIAGLMIIGTLQRGTWLAIGVTSVIWAIVRREWKLPALALAALALFFTVSHHYDPGHFAKLFHKMQQTSSSGRYGNGTQGSAVDLIMENPIKGYGFGDDIFYRVYNERIKDYPQWIFKKAIGPHNLTLATWYAAGVIGLAALWYLLLSLGREAVRGYRRSEGITRNAWLTLGLILVGNMVVRGAFETVNISNLGMLLGIALALRAKEKQA</sequence>
<feature type="transmembrane region" description="Helical" evidence="5">
    <location>
        <begin position="128"/>
        <end position="145"/>
    </location>
</feature>
<dbReference type="RefSeq" id="WP_106878235.1">
    <property type="nucleotide sequence ID" value="NZ_PYEP01000009.1"/>
</dbReference>
<feature type="transmembrane region" description="Helical" evidence="5">
    <location>
        <begin position="325"/>
        <end position="346"/>
    </location>
</feature>
<dbReference type="PANTHER" id="PTHR37422:SF17">
    <property type="entry name" value="O-ANTIGEN LIGASE"/>
    <property type="match status" value="1"/>
</dbReference>
<evidence type="ECO:0000313" key="7">
    <source>
        <dbReference type="EMBL" id="PSN06167.1"/>
    </source>
</evidence>
<dbReference type="OrthoDB" id="6561746at2"/>
<dbReference type="GO" id="GO:0016020">
    <property type="term" value="C:membrane"/>
    <property type="evidence" value="ECO:0007669"/>
    <property type="project" value="UniProtKB-SubCell"/>
</dbReference>
<accession>A0A2P8VF44</accession>
<keyword evidence="2 5" id="KW-0812">Transmembrane</keyword>
<organism evidence="7 8">
    <name type="scientific">Siccibacter turicensis</name>
    <dbReference type="NCBI Taxonomy" id="357233"/>
    <lineage>
        <taxon>Bacteria</taxon>
        <taxon>Pseudomonadati</taxon>
        <taxon>Pseudomonadota</taxon>
        <taxon>Gammaproteobacteria</taxon>
        <taxon>Enterobacterales</taxon>
        <taxon>Enterobacteriaceae</taxon>
        <taxon>Siccibacter</taxon>
    </lineage>
</organism>
<dbReference type="InterPro" id="IPR051533">
    <property type="entry name" value="WaaL-like"/>
</dbReference>
<dbReference type="InterPro" id="IPR007016">
    <property type="entry name" value="O-antigen_ligase-rel_domated"/>
</dbReference>
<feature type="transmembrane region" description="Helical" evidence="5">
    <location>
        <begin position="210"/>
        <end position="225"/>
    </location>
</feature>
<dbReference type="AlphaFoldDB" id="A0A2P8VF44"/>
<feature type="transmembrane region" description="Helical" evidence="5">
    <location>
        <begin position="67"/>
        <end position="85"/>
    </location>
</feature>
<feature type="transmembrane region" description="Helical" evidence="5">
    <location>
        <begin position="358"/>
        <end position="377"/>
    </location>
</feature>
<dbReference type="GO" id="GO:0016874">
    <property type="term" value="F:ligase activity"/>
    <property type="evidence" value="ECO:0007669"/>
    <property type="project" value="UniProtKB-KW"/>
</dbReference>
<evidence type="ECO:0000256" key="4">
    <source>
        <dbReference type="ARBA" id="ARBA00023136"/>
    </source>
</evidence>
<name>A0A2P8VF44_9ENTR</name>
<feature type="domain" description="O-antigen ligase-related" evidence="6">
    <location>
        <begin position="196"/>
        <end position="338"/>
    </location>
</feature>
<feature type="transmembrane region" description="Helical" evidence="5">
    <location>
        <begin position="165"/>
        <end position="181"/>
    </location>
</feature>
<feature type="transmembrane region" description="Helical" evidence="5">
    <location>
        <begin position="232"/>
        <end position="249"/>
    </location>
</feature>
<dbReference type="NCBIfam" id="NF012031">
    <property type="entry name" value="PRK15487.1"/>
    <property type="match status" value="1"/>
</dbReference>
<dbReference type="STRING" id="1388748.GCA_000463155_00094"/>